<dbReference type="AlphaFoldDB" id="A0A6J6DJW5"/>
<feature type="region of interest" description="Disordered" evidence="1">
    <location>
        <begin position="62"/>
        <end position="86"/>
    </location>
</feature>
<name>A0A6J6DJW5_9ZZZZ</name>
<sequence>MNGVKFSGFTAGAPTDATSTTTIIISAVSTNCTQPARRTPSKFRANGATYKTSTIGNIAERESPSTATMYSAPMTDTIGRPVETPK</sequence>
<proteinExistence type="predicted"/>
<evidence type="ECO:0000313" key="2">
    <source>
        <dbReference type="EMBL" id="CAB4563159.1"/>
    </source>
</evidence>
<gene>
    <name evidence="2" type="ORF">UFOPK1591_00869</name>
</gene>
<reference evidence="2" key="1">
    <citation type="submission" date="2020-05" db="EMBL/GenBank/DDBJ databases">
        <authorList>
            <person name="Chiriac C."/>
            <person name="Salcher M."/>
            <person name="Ghai R."/>
            <person name="Kavagutti S V."/>
        </authorList>
    </citation>
    <scope>NUCLEOTIDE SEQUENCE</scope>
</reference>
<evidence type="ECO:0000256" key="1">
    <source>
        <dbReference type="SAM" id="MobiDB-lite"/>
    </source>
</evidence>
<organism evidence="2">
    <name type="scientific">freshwater metagenome</name>
    <dbReference type="NCBI Taxonomy" id="449393"/>
    <lineage>
        <taxon>unclassified sequences</taxon>
        <taxon>metagenomes</taxon>
        <taxon>ecological metagenomes</taxon>
    </lineage>
</organism>
<dbReference type="EMBL" id="CAEZTD010000061">
    <property type="protein sequence ID" value="CAB4563159.1"/>
    <property type="molecule type" value="Genomic_DNA"/>
</dbReference>
<accession>A0A6J6DJW5</accession>
<protein>
    <submittedName>
        <fullName evidence="2">Unannotated protein</fullName>
    </submittedName>
</protein>